<comment type="caution">
    <text evidence="2">The sequence shown here is derived from an EMBL/GenBank/DDBJ whole genome shotgun (WGS) entry which is preliminary data.</text>
</comment>
<name>A0A454D4P5_VIBHA</name>
<dbReference type="Proteomes" id="UP000008367">
    <property type="component" value="Unassembled WGS sequence"/>
</dbReference>
<feature type="non-terminal residue" evidence="2">
    <location>
        <position position="1"/>
    </location>
</feature>
<dbReference type="Gene3D" id="3.10.105.10">
    <property type="entry name" value="Dipeptide-binding Protein, Domain 3"/>
    <property type="match status" value="1"/>
</dbReference>
<accession>A0A454D4P5</accession>
<reference evidence="2 3" key="1">
    <citation type="submission" date="2012-10" db="EMBL/GenBank/DDBJ databases">
        <title>Genome sequence of Vibrio Cholerae HENC-02.</title>
        <authorList>
            <person name="Eppinger M."/>
            <person name="Hasan N.A."/>
            <person name="Sengamalay N."/>
            <person name="Hine E."/>
            <person name="Su Q."/>
            <person name="Daugherty S.C."/>
            <person name="Young S."/>
            <person name="Sadzewicz L."/>
            <person name="Tallon L."/>
            <person name="Cebula T.A."/>
            <person name="Ravel J."/>
            <person name="Colwell R.R."/>
        </authorList>
    </citation>
    <scope>NUCLEOTIDE SEQUENCE [LARGE SCALE GENOMIC DNA]</scope>
    <source>
        <strain evidence="2 3">HENC-02</strain>
    </source>
</reference>
<dbReference type="GO" id="GO:1904680">
    <property type="term" value="F:peptide transmembrane transporter activity"/>
    <property type="evidence" value="ECO:0007669"/>
    <property type="project" value="TreeGrafter"/>
</dbReference>
<dbReference type="EMBL" id="AJSR01000173">
    <property type="protein sequence ID" value="EKM33649.1"/>
    <property type="molecule type" value="Genomic_DNA"/>
</dbReference>
<dbReference type="Pfam" id="PF00496">
    <property type="entry name" value="SBP_bac_5"/>
    <property type="match status" value="1"/>
</dbReference>
<evidence type="ECO:0000259" key="1">
    <source>
        <dbReference type="Pfam" id="PF00496"/>
    </source>
</evidence>
<feature type="non-terminal residue" evidence="2">
    <location>
        <position position="334"/>
    </location>
</feature>
<proteinExistence type="predicted"/>
<evidence type="ECO:0000313" key="2">
    <source>
        <dbReference type="EMBL" id="EKM33649.1"/>
    </source>
</evidence>
<organism evidence="2 3">
    <name type="scientific">Vibrio harveyi</name>
    <name type="common">Beneckea harveyi</name>
    <dbReference type="NCBI Taxonomy" id="669"/>
    <lineage>
        <taxon>Bacteria</taxon>
        <taxon>Pseudomonadati</taxon>
        <taxon>Pseudomonadota</taxon>
        <taxon>Gammaproteobacteria</taxon>
        <taxon>Vibrionales</taxon>
        <taxon>Vibrionaceae</taxon>
        <taxon>Vibrio</taxon>
    </lineage>
</organism>
<evidence type="ECO:0000313" key="3">
    <source>
        <dbReference type="Proteomes" id="UP000008367"/>
    </source>
</evidence>
<sequence>NDFFRNTIASVEKFDDYTISITVSEPKSNDELMVLLNTPNHGLQPRPQHYFANINDQNGDGMDDNFVRKYNFKAEPTTSPYYISKINKGRSITFKHVGDNWWGYGNKYYQNRFNVDKLRIKVIRDSDIARKHFEKGKLDTFTMVLPQLWHEKTDSAPFAKGYIQKFWGFNQTSQGAGGLWMNTSMPLLSDINVRKGITFATDFDGMIKNVLRGDYSRKPHAMGYGHGDYDLPDAKAPAFEPELAIGYFEAAGFTNIGPDGIRVNKNGERLSFKITYGYNIWTPRIAYLKEQAKLAGLELNLNLVDGSAAFKYILEKKHQLAFLNMGGGEIPAYK</sequence>
<dbReference type="Gene3D" id="3.40.190.10">
    <property type="entry name" value="Periplasmic binding protein-like II"/>
    <property type="match status" value="1"/>
</dbReference>
<feature type="domain" description="Solute-binding protein family 5" evidence="1">
    <location>
        <begin position="6"/>
        <end position="330"/>
    </location>
</feature>
<protein>
    <submittedName>
        <fullName evidence="2">Bacterial extracellular solute-binding s, 5 Middle family protein</fullName>
    </submittedName>
</protein>
<dbReference type="InterPro" id="IPR000914">
    <property type="entry name" value="SBP_5_dom"/>
</dbReference>
<dbReference type="InterPro" id="IPR039424">
    <property type="entry name" value="SBP_5"/>
</dbReference>
<dbReference type="PANTHER" id="PTHR30290">
    <property type="entry name" value="PERIPLASMIC BINDING COMPONENT OF ABC TRANSPORTER"/>
    <property type="match status" value="1"/>
</dbReference>
<dbReference type="GO" id="GO:0015833">
    <property type="term" value="P:peptide transport"/>
    <property type="evidence" value="ECO:0007669"/>
    <property type="project" value="TreeGrafter"/>
</dbReference>
<dbReference type="AlphaFoldDB" id="A0A454D4P5"/>
<gene>
    <name evidence="2" type="ORF">VCHENC02_0926B</name>
</gene>
<dbReference type="SUPFAM" id="SSF53850">
    <property type="entry name" value="Periplasmic binding protein-like II"/>
    <property type="match status" value="1"/>
</dbReference>